<dbReference type="AlphaFoldDB" id="A0AAD9AU49"/>
<keyword evidence="3" id="KW-1185">Reference proteome</keyword>
<dbReference type="EMBL" id="JAQOWY010000053">
    <property type="protein sequence ID" value="KAK1853524.1"/>
    <property type="molecule type" value="Genomic_DNA"/>
</dbReference>
<gene>
    <name evidence="2" type="ORF">CCHR01_03841</name>
</gene>
<proteinExistence type="predicted"/>
<protein>
    <submittedName>
        <fullName evidence="2">Uncharacterized protein</fullName>
    </submittedName>
</protein>
<feature type="signal peptide" evidence="1">
    <location>
        <begin position="1"/>
        <end position="19"/>
    </location>
</feature>
<reference evidence="2" key="1">
    <citation type="submission" date="2023-01" db="EMBL/GenBank/DDBJ databases">
        <title>Colletotrichum chrysophilum M932 genome sequence.</title>
        <authorList>
            <person name="Baroncelli R."/>
        </authorList>
    </citation>
    <scope>NUCLEOTIDE SEQUENCE</scope>
    <source>
        <strain evidence="2">M932</strain>
    </source>
</reference>
<evidence type="ECO:0000256" key="1">
    <source>
        <dbReference type="SAM" id="SignalP"/>
    </source>
</evidence>
<keyword evidence="1" id="KW-0732">Signal</keyword>
<name>A0AAD9AU49_9PEZI</name>
<evidence type="ECO:0000313" key="3">
    <source>
        <dbReference type="Proteomes" id="UP001243330"/>
    </source>
</evidence>
<accession>A0AAD9AU49</accession>
<dbReference type="Proteomes" id="UP001243330">
    <property type="component" value="Unassembled WGS sequence"/>
</dbReference>
<comment type="caution">
    <text evidence="2">The sequence shown here is derived from an EMBL/GenBank/DDBJ whole genome shotgun (WGS) entry which is preliminary data.</text>
</comment>
<sequence>MHVKSIAITFLAYAAAVYAVSCSGDFCGKTDCRKQPGEPSCINITGGCTCLLP</sequence>
<feature type="chain" id="PRO_5042154375" evidence="1">
    <location>
        <begin position="20"/>
        <end position="53"/>
    </location>
</feature>
<evidence type="ECO:0000313" key="2">
    <source>
        <dbReference type="EMBL" id="KAK1853524.1"/>
    </source>
</evidence>
<organism evidence="2 3">
    <name type="scientific">Colletotrichum chrysophilum</name>
    <dbReference type="NCBI Taxonomy" id="1836956"/>
    <lineage>
        <taxon>Eukaryota</taxon>
        <taxon>Fungi</taxon>
        <taxon>Dikarya</taxon>
        <taxon>Ascomycota</taxon>
        <taxon>Pezizomycotina</taxon>
        <taxon>Sordariomycetes</taxon>
        <taxon>Hypocreomycetidae</taxon>
        <taxon>Glomerellales</taxon>
        <taxon>Glomerellaceae</taxon>
        <taxon>Colletotrichum</taxon>
        <taxon>Colletotrichum gloeosporioides species complex</taxon>
    </lineage>
</organism>